<feature type="domain" description="Amidohydrolase-related" evidence="10">
    <location>
        <begin position="63"/>
        <end position="456"/>
    </location>
</feature>
<keyword evidence="6" id="KW-0862">Zinc</keyword>
<dbReference type="STRING" id="51028.A0A0N4UZT8"/>
<dbReference type="InterPro" id="IPR011778">
    <property type="entry name" value="Hydantoinase/dihydroPyrase"/>
</dbReference>
<evidence type="ECO:0000259" key="10">
    <source>
        <dbReference type="Pfam" id="PF01979"/>
    </source>
</evidence>
<evidence type="ECO:0000256" key="6">
    <source>
        <dbReference type="ARBA" id="ARBA00022833"/>
    </source>
</evidence>
<comment type="subunit">
    <text evidence="3">Homotetramer.</text>
</comment>
<dbReference type="SUPFAM" id="SSF51556">
    <property type="entry name" value="Metallo-dependent hydrolases"/>
    <property type="match status" value="1"/>
</dbReference>
<name>A0A0N4UZT8_ENTVE</name>
<evidence type="ECO:0000256" key="9">
    <source>
        <dbReference type="PIRSR" id="PIRSR611778-50"/>
    </source>
</evidence>
<dbReference type="EMBL" id="UXUI01007462">
    <property type="protein sequence ID" value="VDD87719.1"/>
    <property type="molecule type" value="Genomic_DNA"/>
</dbReference>
<dbReference type="GO" id="GO:0006208">
    <property type="term" value="P:pyrimidine nucleobase catabolic process"/>
    <property type="evidence" value="ECO:0007669"/>
    <property type="project" value="TreeGrafter"/>
</dbReference>
<evidence type="ECO:0000313" key="11">
    <source>
        <dbReference type="EMBL" id="VDD87719.1"/>
    </source>
</evidence>
<reference evidence="11 12" key="2">
    <citation type="submission" date="2018-10" db="EMBL/GenBank/DDBJ databases">
        <authorList>
            <consortium name="Pathogen Informatics"/>
        </authorList>
    </citation>
    <scope>NUCLEOTIDE SEQUENCE [LARGE SCALE GENOMIC DNA]</scope>
</reference>
<dbReference type="Gene3D" id="3.20.20.140">
    <property type="entry name" value="Metal-dependent hydrolases"/>
    <property type="match status" value="1"/>
</dbReference>
<dbReference type="SUPFAM" id="SSF51338">
    <property type="entry name" value="Composite domain of metallo-dependent hydrolases"/>
    <property type="match status" value="2"/>
</dbReference>
<gene>
    <name evidence="11" type="ORF">EVEC_LOCUS2862</name>
</gene>
<keyword evidence="12" id="KW-1185">Reference proteome</keyword>
<dbReference type="Gene3D" id="2.30.40.10">
    <property type="entry name" value="Urease, subunit C, domain 1"/>
    <property type="match status" value="1"/>
</dbReference>
<dbReference type="Pfam" id="PF01979">
    <property type="entry name" value="Amidohydro_1"/>
    <property type="match status" value="1"/>
</dbReference>
<evidence type="ECO:0000313" key="13">
    <source>
        <dbReference type="WBParaSite" id="EVEC_0000315401-mRNA-1"/>
    </source>
</evidence>
<comment type="similarity">
    <text evidence="2">Belongs to the metallo-dependent hydrolases superfamily. Hydantoinase/dihydropyrimidinase family.</text>
</comment>
<dbReference type="GO" id="GO:0004157">
    <property type="term" value="F:dihydropyrimidinase activity"/>
    <property type="evidence" value="ECO:0007669"/>
    <property type="project" value="UniProtKB-EC"/>
</dbReference>
<evidence type="ECO:0000256" key="1">
    <source>
        <dbReference type="ARBA" id="ARBA00001947"/>
    </source>
</evidence>
<evidence type="ECO:0000256" key="5">
    <source>
        <dbReference type="ARBA" id="ARBA00022801"/>
    </source>
</evidence>
<dbReference type="AlphaFoldDB" id="A0A0N4UZT8"/>
<evidence type="ECO:0000256" key="8">
    <source>
        <dbReference type="ARBA" id="ARBA00039113"/>
    </source>
</evidence>
<reference evidence="13" key="1">
    <citation type="submission" date="2017-02" db="UniProtKB">
        <authorList>
            <consortium name="WormBaseParasite"/>
        </authorList>
    </citation>
    <scope>IDENTIFICATION</scope>
</reference>
<sequence length="502" mass="55782">MSIWIRNGTVVNCDWMRKADVVIEDGIITYVFHLPVSEYSKAVGTDLKIPENIERVIDATDKLVMPGGIDPHTHLELKFMGQVSVDDFYIGSRAALAGGTTMFIDFVMPVKGESPLEAYNQWRKMADQKVCCDYGLSVAISTFNDEVMEMMATLVEPEYGINSFKFFLAYPDYMLNDGEFYHAMRHCAKLGALARVHAENGYVIVVKQHELLAKGITGPEGHPQSRPEEIEEEATNRACVLAAQANCPLYVVHVMSKDAAIDVGKHRKRGSVVFGEAIAAALAIDGSSYYDEDWTFAAAHVMSPPLSRDSTAKNYLMDLLACSYYSGDLHLVGTDNCTFSIAQKKVGKKDFTKIPNGVNGIEDRMSIVWEKGVCSGKLDLMRFVEITSSTAAKIFNIYPRKGRIAVGSDADIIIWNPNKRRIISASKHHHACEINIFEGIQIHGVCEMTISAGRVVWENGELKVAKGSGRFIPLPPFSPYCFSTIRRRAKKMRPKSVKRTDA</sequence>
<dbReference type="FunFam" id="3.20.20.140:FF:000001">
    <property type="entry name" value="Dihydropyrimidinase like 3"/>
    <property type="match status" value="1"/>
</dbReference>
<dbReference type="InterPro" id="IPR011059">
    <property type="entry name" value="Metal-dep_hydrolase_composite"/>
</dbReference>
<dbReference type="PANTHER" id="PTHR11647">
    <property type="entry name" value="HYDRANTOINASE/DIHYDROPYRIMIDINASE FAMILY MEMBER"/>
    <property type="match status" value="1"/>
</dbReference>
<proteinExistence type="inferred from homology"/>
<evidence type="ECO:0000256" key="7">
    <source>
        <dbReference type="ARBA" id="ARBA00036696"/>
    </source>
</evidence>
<comment type="cofactor">
    <cofactor evidence="1">
        <name>Zn(2+)</name>
        <dbReference type="ChEBI" id="CHEBI:29105"/>
    </cofactor>
</comment>
<comment type="catalytic activity">
    <reaction evidence="7">
        <text>5,6-dihydrouracil + H2O = 3-(carbamoylamino)propanoate + H(+)</text>
        <dbReference type="Rhea" id="RHEA:16121"/>
        <dbReference type="ChEBI" id="CHEBI:11892"/>
        <dbReference type="ChEBI" id="CHEBI:15377"/>
        <dbReference type="ChEBI" id="CHEBI:15378"/>
        <dbReference type="ChEBI" id="CHEBI:15901"/>
        <dbReference type="EC" id="3.5.2.2"/>
    </reaction>
</comment>
<dbReference type="OrthoDB" id="10258955at2759"/>
<dbReference type="NCBIfam" id="TIGR02033">
    <property type="entry name" value="D-hydantoinase"/>
    <property type="match status" value="1"/>
</dbReference>
<organism evidence="13">
    <name type="scientific">Enterobius vermicularis</name>
    <name type="common">Human pinworm</name>
    <dbReference type="NCBI Taxonomy" id="51028"/>
    <lineage>
        <taxon>Eukaryota</taxon>
        <taxon>Metazoa</taxon>
        <taxon>Ecdysozoa</taxon>
        <taxon>Nematoda</taxon>
        <taxon>Chromadorea</taxon>
        <taxon>Rhabditida</taxon>
        <taxon>Spirurina</taxon>
        <taxon>Oxyuridomorpha</taxon>
        <taxon>Oxyuroidea</taxon>
        <taxon>Oxyuridae</taxon>
        <taxon>Enterobius</taxon>
    </lineage>
</organism>
<protein>
    <recommendedName>
        <fullName evidence="8">dihydropyrimidinase</fullName>
        <ecNumber evidence="8">3.5.2.2</ecNumber>
    </recommendedName>
</protein>
<evidence type="ECO:0000256" key="3">
    <source>
        <dbReference type="ARBA" id="ARBA00011881"/>
    </source>
</evidence>
<dbReference type="WBParaSite" id="EVEC_0000315401-mRNA-1">
    <property type="protein sequence ID" value="EVEC_0000315401-mRNA-1"/>
    <property type="gene ID" value="EVEC_0000315401"/>
</dbReference>
<evidence type="ECO:0000256" key="2">
    <source>
        <dbReference type="ARBA" id="ARBA00008829"/>
    </source>
</evidence>
<dbReference type="GO" id="GO:0046872">
    <property type="term" value="F:metal ion binding"/>
    <property type="evidence" value="ECO:0007669"/>
    <property type="project" value="UniProtKB-KW"/>
</dbReference>
<dbReference type="EC" id="3.5.2.2" evidence="8"/>
<feature type="modified residue" description="N6-carboxylysine" evidence="9">
    <location>
        <position position="165"/>
    </location>
</feature>
<evidence type="ECO:0000313" key="12">
    <source>
        <dbReference type="Proteomes" id="UP000274131"/>
    </source>
</evidence>
<dbReference type="InterPro" id="IPR050378">
    <property type="entry name" value="Metallo-dep_Hydrolases_sf"/>
</dbReference>
<dbReference type="InterPro" id="IPR006680">
    <property type="entry name" value="Amidohydro-rel"/>
</dbReference>
<keyword evidence="4" id="KW-0479">Metal-binding</keyword>
<dbReference type="CDD" id="cd01314">
    <property type="entry name" value="D-HYD"/>
    <property type="match status" value="1"/>
</dbReference>
<comment type="PTM">
    <text evidence="9">Carbamylation allows a single lysine to coordinate two divalent metal cations.</text>
</comment>
<evidence type="ECO:0000256" key="4">
    <source>
        <dbReference type="ARBA" id="ARBA00022723"/>
    </source>
</evidence>
<dbReference type="InterPro" id="IPR032466">
    <property type="entry name" value="Metal_Hydrolase"/>
</dbReference>
<dbReference type="GO" id="GO:0005829">
    <property type="term" value="C:cytosol"/>
    <property type="evidence" value="ECO:0007669"/>
    <property type="project" value="TreeGrafter"/>
</dbReference>
<keyword evidence="5" id="KW-0378">Hydrolase</keyword>
<dbReference type="PANTHER" id="PTHR11647:SF1">
    <property type="entry name" value="COLLAPSIN RESPONSE MEDIATOR PROTEIN"/>
    <property type="match status" value="1"/>
</dbReference>
<dbReference type="Proteomes" id="UP000274131">
    <property type="component" value="Unassembled WGS sequence"/>
</dbReference>
<accession>A0A0N4UZT8</accession>